<sequence length="99" mass="11636">MKCKKNIINLCNECHYSIHHGRNGHALDIELQWGFQNFLEEKLLKQYFSRKEIKEILGISDKATDRLCKTIKQEKGMFTRESIIRTCMGGKIISEEDIF</sequence>
<dbReference type="KEGG" id="cbei:LF65_02253"/>
<organism evidence="1 2">
    <name type="scientific">Clostridium beijerinckii</name>
    <name type="common">Clostridium MP</name>
    <dbReference type="NCBI Taxonomy" id="1520"/>
    <lineage>
        <taxon>Bacteria</taxon>
        <taxon>Bacillati</taxon>
        <taxon>Bacillota</taxon>
        <taxon>Clostridia</taxon>
        <taxon>Eubacteriales</taxon>
        <taxon>Clostridiaceae</taxon>
        <taxon>Clostridium</taxon>
    </lineage>
</organism>
<dbReference type="OrthoDB" id="1936077at2"/>
<dbReference type="AlphaFoldDB" id="A0A0B5Q9D2"/>
<accession>A0A0B5Q9D2</accession>
<evidence type="ECO:0000313" key="1">
    <source>
        <dbReference type="EMBL" id="AJG98839.2"/>
    </source>
</evidence>
<proteinExistence type="predicted"/>
<reference evidence="2" key="1">
    <citation type="submission" date="2014-12" db="EMBL/GenBank/DDBJ databases">
        <title>Genome sequence of Clostridium beijerinckii strain 59B.</title>
        <authorList>
            <person name="Little G.T."/>
            <person name="Minton N.P."/>
        </authorList>
    </citation>
    <scope>NUCLEOTIDE SEQUENCE [LARGE SCALE GENOMIC DNA]</scope>
    <source>
        <strain evidence="2">59B</strain>
    </source>
</reference>
<name>A0A0B5Q9D2_CLOBE</name>
<dbReference type="STRING" id="1520.LF65_02253"/>
<evidence type="ECO:0000313" key="2">
    <source>
        <dbReference type="Proteomes" id="UP000031866"/>
    </source>
</evidence>
<protein>
    <submittedName>
        <fullName evidence="1">Uncharacterized protein</fullName>
    </submittedName>
</protein>
<gene>
    <name evidence="1" type="ORF">LF65_02253</name>
</gene>
<dbReference type="EMBL" id="CP010086">
    <property type="protein sequence ID" value="AJG98839.2"/>
    <property type="molecule type" value="Genomic_DNA"/>
</dbReference>
<dbReference type="Proteomes" id="UP000031866">
    <property type="component" value="Chromosome"/>
</dbReference>